<gene>
    <name evidence="1" type="ORF">SDC9_86605</name>
</gene>
<organism evidence="1">
    <name type="scientific">bioreactor metagenome</name>
    <dbReference type="NCBI Taxonomy" id="1076179"/>
    <lineage>
        <taxon>unclassified sequences</taxon>
        <taxon>metagenomes</taxon>
        <taxon>ecological metagenomes</taxon>
    </lineage>
</organism>
<dbReference type="EMBL" id="VSSQ01008829">
    <property type="protein sequence ID" value="MPM39968.1"/>
    <property type="molecule type" value="Genomic_DNA"/>
</dbReference>
<protein>
    <submittedName>
        <fullName evidence="1">Uncharacterized protein</fullName>
    </submittedName>
</protein>
<reference evidence="1" key="1">
    <citation type="submission" date="2019-08" db="EMBL/GenBank/DDBJ databases">
        <authorList>
            <person name="Kucharzyk K."/>
            <person name="Murdoch R.W."/>
            <person name="Higgins S."/>
            <person name="Loffler F."/>
        </authorList>
    </citation>
    <scope>NUCLEOTIDE SEQUENCE</scope>
</reference>
<name>A0A644ZI15_9ZZZZ</name>
<evidence type="ECO:0000313" key="1">
    <source>
        <dbReference type="EMBL" id="MPM39968.1"/>
    </source>
</evidence>
<proteinExistence type="predicted"/>
<accession>A0A644ZI15</accession>
<comment type="caution">
    <text evidence="1">The sequence shown here is derived from an EMBL/GenBank/DDBJ whole genome shotgun (WGS) entry which is preliminary data.</text>
</comment>
<dbReference type="AlphaFoldDB" id="A0A644ZI15"/>
<sequence>MTVKSLLRDTITDIISMVGNSSVIAYIKLLNTPIIESEREFVLIIASINIPTIHIKEQSLFRIIIPKINKMNTKYT</sequence>